<proteinExistence type="predicted"/>
<sequence>MACFPTRSTQRLPMSQVVVDLKECLQIEKAKERSRTRREQQENASSSTIEMVPVDIEPSIPSSLTTGC</sequence>
<comment type="caution">
    <text evidence="1">The sequence shown here is derived from an EMBL/GenBank/DDBJ whole genome shotgun (WGS) entry which is preliminary data.</text>
</comment>
<name>A0ACC0LMR2_RHOML</name>
<organism evidence="1 2">
    <name type="scientific">Rhododendron molle</name>
    <name type="common">Chinese azalea</name>
    <name type="synonym">Azalea mollis</name>
    <dbReference type="NCBI Taxonomy" id="49168"/>
    <lineage>
        <taxon>Eukaryota</taxon>
        <taxon>Viridiplantae</taxon>
        <taxon>Streptophyta</taxon>
        <taxon>Embryophyta</taxon>
        <taxon>Tracheophyta</taxon>
        <taxon>Spermatophyta</taxon>
        <taxon>Magnoliopsida</taxon>
        <taxon>eudicotyledons</taxon>
        <taxon>Gunneridae</taxon>
        <taxon>Pentapetalae</taxon>
        <taxon>asterids</taxon>
        <taxon>Ericales</taxon>
        <taxon>Ericaceae</taxon>
        <taxon>Ericoideae</taxon>
        <taxon>Rhodoreae</taxon>
        <taxon>Rhododendron</taxon>
    </lineage>
</organism>
<dbReference type="Proteomes" id="UP001062846">
    <property type="component" value="Chromosome 12"/>
</dbReference>
<evidence type="ECO:0000313" key="2">
    <source>
        <dbReference type="Proteomes" id="UP001062846"/>
    </source>
</evidence>
<evidence type="ECO:0000313" key="1">
    <source>
        <dbReference type="EMBL" id="KAI8529617.1"/>
    </source>
</evidence>
<dbReference type="EMBL" id="CM046399">
    <property type="protein sequence ID" value="KAI8529617.1"/>
    <property type="molecule type" value="Genomic_DNA"/>
</dbReference>
<keyword evidence="2" id="KW-1185">Reference proteome</keyword>
<gene>
    <name evidence="1" type="ORF">RHMOL_Rhmol12G0238900</name>
</gene>
<reference evidence="1" key="1">
    <citation type="submission" date="2022-02" db="EMBL/GenBank/DDBJ databases">
        <title>Plant Genome Project.</title>
        <authorList>
            <person name="Zhang R.-G."/>
        </authorList>
    </citation>
    <scope>NUCLEOTIDE SEQUENCE</scope>
    <source>
        <strain evidence="1">AT1</strain>
    </source>
</reference>
<accession>A0ACC0LMR2</accession>
<protein>
    <submittedName>
        <fullName evidence="1">Uncharacterized protein</fullName>
    </submittedName>
</protein>